<dbReference type="EMBL" id="CAEZYJ010000008">
    <property type="protein sequence ID" value="CAB4711969.1"/>
    <property type="molecule type" value="Genomic_DNA"/>
</dbReference>
<reference evidence="3" key="1">
    <citation type="submission" date="2020-05" db="EMBL/GenBank/DDBJ databases">
        <authorList>
            <person name="Chiriac C."/>
            <person name="Salcher M."/>
            <person name="Ghai R."/>
            <person name="Kavagutti S V."/>
        </authorList>
    </citation>
    <scope>NUCLEOTIDE SEQUENCE</scope>
</reference>
<evidence type="ECO:0000259" key="2">
    <source>
        <dbReference type="Pfam" id="PF07364"/>
    </source>
</evidence>
<dbReference type="InterPro" id="IPR009197">
    <property type="entry name" value="MlrC"/>
</dbReference>
<protein>
    <submittedName>
        <fullName evidence="3">Unannotated protein</fullName>
    </submittedName>
</protein>
<proteinExistence type="predicted"/>
<name>A0A6J6QM86_9ZZZZ</name>
<accession>A0A6J6QM86</accession>
<dbReference type="InterPro" id="IPR015995">
    <property type="entry name" value="MlrC_N"/>
</dbReference>
<dbReference type="Pfam" id="PF07171">
    <property type="entry name" value="MlrC_C"/>
    <property type="match status" value="1"/>
</dbReference>
<evidence type="ECO:0000259" key="1">
    <source>
        <dbReference type="Pfam" id="PF07171"/>
    </source>
</evidence>
<evidence type="ECO:0000313" key="3">
    <source>
        <dbReference type="EMBL" id="CAB4711969.1"/>
    </source>
</evidence>
<organism evidence="3">
    <name type="scientific">freshwater metagenome</name>
    <dbReference type="NCBI Taxonomy" id="449393"/>
    <lineage>
        <taxon>unclassified sequences</taxon>
        <taxon>metagenomes</taxon>
        <taxon>ecological metagenomes</taxon>
    </lineage>
</organism>
<feature type="domain" description="Microcystin LR degradation protein MlrC C-terminal" evidence="1">
    <location>
        <begin position="302"/>
        <end position="480"/>
    </location>
</feature>
<dbReference type="AlphaFoldDB" id="A0A6J6QM86"/>
<sequence length="495" mass="54021">MFRIAIAGFQHESNSFAKVPASLAKWQEAGILHGQEIINEYETSTATIAGMLGRLKMENDIEIQPLVFTRLMPMGPMTVEATEHIMDLMLKEISTKGPWDAVLLPLHGAAVSDKYLDADGEISEQVRALVGKNVVIGTALDMHANVSQKVVANADIVTIYQTNPHLDTYEQGFHCTDLVIKTLRKEIHPTKCLQMPPLIVNILQQGTSDEPMAEILRFADRVRARPGVLSISIAEGYPYADVPQMGMSFLAITNNDSLLAAKYSREIADFAWNLRAKLNGRGTPIKEALEQATQATSWPVVLFDVGDNVGAGTPGDSTFILHAANKMGITGIMQALCDPEVANKCIKLGVGGRVELEIGGKADDMHGAPIQLTGAITAITDGKYSELKPSHGGFRFYNDGPSVAIETDSGNKILVTSKPAMSSSLEQFRSVGFEPKDQKIIVVKGTHSPRPAYEPIAKKMFWLESPGASTADLGNFIYKNRRMPMYPLEPQTTWL</sequence>
<dbReference type="InterPro" id="IPR010799">
    <property type="entry name" value="MlrC_C"/>
</dbReference>
<dbReference type="Pfam" id="PF07364">
    <property type="entry name" value="DUF1485"/>
    <property type="match status" value="1"/>
</dbReference>
<gene>
    <name evidence="3" type="ORF">UFOPK2659_00151</name>
</gene>
<dbReference type="PIRSF" id="PIRSF012702">
    <property type="entry name" value="UCP012702"/>
    <property type="match status" value="1"/>
</dbReference>
<feature type="domain" description="Microcystin LR degradation protein MlrC N-terminal" evidence="2">
    <location>
        <begin position="3"/>
        <end position="292"/>
    </location>
</feature>